<dbReference type="EMBL" id="SJPJ01000001">
    <property type="protein sequence ID" value="TWT82407.1"/>
    <property type="molecule type" value="Genomic_DNA"/>
</dbReference>
<sequence length="79" mass="9015">MISYPPEWRERIPARVFGCLRDGELGITVLPGVGMVDGGIPYDVPISVIPFDLRMPNTDLWIRCDESMNLVEAWRRDPN</sequence>
<dbReference type="OrthoDB" id="289141at2"/>
<dbReference type="RefSeq" id="WP_146398891.1">
    <property type="nucleotide sequence ID" value="NZ_SJPJ01000001.1"/>
</dbReference>
<organism evidence="1 2">
    <name type="scientific">Novipirellula herctigrandis</name>
    <dbReference type="NCBI Taxonomy" id="2527986"/>
    <lineage>
        <taxon>Bacteria</taxon>
        <taxon>Pseudomonadati</taxon>
        <taxon>Planctomycetota</taxon>
        <taxon>Planctomycetia</taxon>
        <taxon>Pirellulales</taxon>
        <taxon>Pirellulaceae</taxon>
        <taxon>Novipirellula</taxon>
    </lineage>
</organism>
<name>A0A5C5Z5S1_9BACT</name>
<gene>
    <name evidence="1" type="ORF">CA13_38700</name>
</gene>
<accession>A0A5C5Z5S1</accession>
<comment type="caution">
    <text evidence="1">The sequence shown here is derived from an EMBL/GenBank/DDBJ whole genome shotgun (WGS) entry which is preliminary data.</text>
</comment>
<evidence type="ECO:0000313" key="1">
    <source>
        <dbReference type="EMBL" id="TWT82407.1"/>
    </source>
</evidence>
<dbReference type="Proteomes" id="UP000315010">
    <property type="component" value="Unassembled WGS sequence"/>
</dbReference>
<reference evidence="1 2" key="1">
    <citation type="submission" date="2019-02" db="EMBL/GenBank/DDBJ databases">
        <title>Deep-cultivation of Planctomycetes and their phenomic and genomic characterization uncovers novel biology.</title>
        <authorList>
            <person name="Wiegand S."/>
            <person name="Jogler M."/>
            <person name="Boedeker C."/>
            <person name="Pinto D."/>
            <person name="Vollmers J."/>
            <person name="Rivas-Marin E."/>
            <person name="Kohn T."/>
            <person name="Peeters S.H."/>
            <person name="Heuer A."/>
            <person name="Rast P."/>
            <person name="Oberbeckmann S."/>
            <person name="Bunk B."/>
            <person name="Jeske O."/>
            <person name="Meyerdierks A."/>
            <person name="Storesund J.E."/>
            <person name="Kallscheuer N."/>
            <person name="Luecker S."/>
            <person name="Lage O.M."/>
            <person name="Pohl T."/>
            <person name="Merkel B.J."/>
            <person name="Hornburger P."/>
            <person name="Mueller R.-W."/>
            <person name="Bruemmer F."/>
            <person name="Labrenz M."/>
            <person name="Spormann A.M."/>
            <person name="Op Den Camp H."/>
            <person name="Overmann J."/>
            <person name="Amann R."/>
            <person name="Jetten M.S.M."/>
            <person name="Mascher T."/>
            <person name="Medema M.H."/>
            <person name="Devos D.P."/>
            <person name="Kaster A.-K."/>
            <person name="Ovreas L."/>
            <person name="Rohde M."/>
            <person name="Galperin M.Y."/>
            <person name="Jogler C."/>
        </authorList>
    </citation>
    <scope>NUCLEOTIDE SEQUENCE [LARGE SCALE GENOMIC DNA]</scope>
    <source>
        <strain evidence="1 2">CA13</strain>
    </source>
</reference>
<proteinExistence type="predicted"/>
<protein>
    <submittedName>
        <fullName evidence="1">Uncharacterized protein</fullName>
    </submittedName>
</protein>
<keyword evidence="2" id="KW-1185">Reference proteome</keyword>
<evidence type="ECO:0000313" key="2">
    <source>
        <dbReference type="Proteomes" id="UP000315010"/>
    </source>
</evidence>
<dbReference type="AlphaFoldDB" id="A0A5C5Z5S1"/>